<reference evidence="1 2" key="1">
    <citation type="journal article" date="2020" name="Microorganisms">
        <title>Polyphasic Characterisation of Cedecea colo sp. nov., a New Enteric Bacterium Isolated from the Koala Hindgut.</title>
        <authorList>
            <person name="Boath J.M."/>
            <person name="Dakhal S."/>
            <person name="Van T.T.H."/>
            <person name="Moore R.J."/>
            <person name="Dekiwadia C."/>
            <person name="Macreadie I.G."/>
        </authorList>
    </citation>
    <scope>NUCLEOTIDE SEQUENCE [LARGE SCALE GENOMIC DNA]</scope>
    <source>
        <strain evidence="1 2">ZA</strain>
    </source>
</reference>
<dbReference type="Proteomes" id="UP000697927">
    <property type="component" value="Unassembled WGS sequence"/>
</dbReference>
<proteinExistence type="predicted"/>
<dbReference type="GO" id="GO:0051301">
    <property type="term" value="P:cell division"/>
    <property type="evidence" value="ECO:0007669"/>
    <property type="project" value="UniProtKB-KW"/>
</dbReference>
<evidence type="ECO:0000313" key="2">
    <source>
        <dbReference type="Proteomes" id="UP000697927"/>
    </source>
</evidence>
<dbReference type="Pfam" id="PF06301">
    <property type="entry name" value="Lambda_Kil"/>
    <property type="match status" value="1"/>
</dbReference>
<accession>A0ABX0VJU6</accession>
<comment type="caution">
    <text evidence="1">The sequence shown here is derived from an EMBL/GenBank/DDBJ whole genome shotgun (WGS) entry which is preliminary data.</text>
</comment>
<dbReference type="EMBL" id="SOYS01000002">
    <property type="protein sequence ID" value="NIY47313.1"/>
    <property type="molecule type" value="Genomic_DNA"/>
</dbReference>
<evidence type="ECO:0000313" key="1">
    <source>
        <dbReference type="EMBL" id="NIY47313.1"/>
    </source>
</evidence>
<sequence>MQQYLSINHNKLKAAQSKAVIARYLGDGRMWAQANAEMKSAINLPWYRRDR</sequence>
<keyword evidence="1" id="KW-0132">Cell division</keyword>
<dbReference type="RefSeq" id="WP_167608970.1">
    <property type="nucleotide sequence ID" value="NZ_SOYS01000002.1"/>
</dbReference>
<name>A0ABX0VJU6_9ENTR</name>
<organism evidence="1 2">
    <name type="scientific">Cedecea colo</name>
    <dbReference type="NCBI Taxonomy" id="2552946"/>
    <lineage>
        <taxon>Bacteria</taxon>
        <taxon>Pseudomonadati</taxon>
        <taxon>Pseudomonadota</taxon>
        <taxon>Gammaproteobacteria</taxon>
        <taxon>Enterobacterales</taxon>
        <taxon>Enterobacteriaceae</taxon>
        <taxon>Cedecea</taxon>
    </lineage>
</organism>
<protein>
    <submittedName>
        <fullName evidence="1">Host cell division inhibitory peptide Kil</fullName>
    </submittedName>
</protein>
<keyword evidence="2" id="KW-1185">Reference proteome</keyword>
<dbReference type="InterPro" id="IPR010444">
    <property type="entry name" value="Phage_lambda_Kil"/>
</dbReference>
<gene>
    <name evidence="1" type="ORF">E2L00_07135</name>
</gene>
<keyword evidence="1" id="KW-0131">Cell cycle</keyword>